<reference evidence="2" key="1">
    <citation type="submission" date="2021-03" db="EMBL/GenBank/DDBJ databases">
        <authorList>
            <person name="Bekaert M."/>
        </authorList>
    </citation>
    <scope>NUCLEOTIDE SEQUENCE</scope>
</reference>
<evidence type="ECO:0000313" key="2">
    <source>
        <dbReference type="EMBL" id="CAG2250003.1"/>
    </source>
</evidence>
<gene>
    <name evidence="2" type="ORF">MEDL_61685</name>
</gene>
<feature type="compositionally biased region" description="Acidic residues" evidence="1">
    <location>
        <begin position="68"/>
        <end position="81"/>
    </location>
</feature>
<dbReference type="Proteomes" id="UP000683360">
    <property type="component" value="Unassembled WGS sequence"/>
</dbReference>
<feature type="compositionally biased region" description="Low complexity" evidence="1">
    <location>
        <begin position="29"/>
        <end position="41"/>
    </location>
</feature>
<evidence type="ECO:0000256" key="1">
    <source>
        <dbReference type="SAM" id="MobiDB-lite"/>
    </source>
</evidence>
<comment type="caution">
    <text evidence="2">The sequence shown here is derived from an EMBL/GenBank/DDBJ whole genome shotgun (WGS) entry which is preliminary data.</text>
</comment>
<feature type="compositionally biased region" description="Basic and acidic residues" evidence="1">
    <location>
        <begin position="82"/>
        <end position="91"/>
    </location>
</feature>
<organism evidence="2 3">
    <name type="scientific">Mytilus edulis</name>
    <name type="common">Blue mussel</name>
    <dbReference type="NCBI Taxonomy" id="6550"/>
    <lineage>
        <taxon>Eukaryota</taxon>
        <taxon>Metazoa</taxon>
        <taxon>Spiralia</taxon>
        <taxon>Lophotrochozoa</taxon>
        <taxon>Mollusca</taxon>
        <taxon>Bivalvia</taxon>
        <taxon>Autobranchia</taxon>
        <taxon>Pteriomorphia</taxon>
        <taxon>Mytilida</taxon>
        <taxon>Mytiloidea</taxon>
        <taxon>Mytilidae</taxon>
        <taxon>Mytilinae</taxon>
        <taxon>Mytilus</taxon>
    </lineage>
</organism>
<keyword evidence="3" id="KW-1185">Reference proteome</keyword>
<accession>A0A8S3UWR2</accession>
<dbReference type="EMBL" id="CAJPWZ010003023">
    <property type="protein sequence ID" value="CAG2250003.1"/>
    <property type="molecule type" value="Genomic_DNA"/>
</dbReference>
<evidence type="ECO:0000313" key="3">
    <source>
        <dbReference type="Proteomes" id="UP000683360"/>
    </source>
</evidence>
<name>A0A8S3UWR2_MYTED</name>
<feature type="region of interest" description="Disordered" evidence="1">
    <location>
        <begin position="1"/>
        <end position="91"/>
    </location>
</feature>
<sequence>MENTDDDFPLPGIESNHVLQVNEVQEQNSYSDIDPYYSDDSVTTDEKSNTSTTDDTTGLFDMQTQQMEESETPEEETEIPEEESKNPEEKSDITLIEVYRSGSMVNLNLNGLKQCADKELTLGRYYQEYFRRETIEPYPLHYVEVRVLWVPVIEEISTTGDYRSLIQLIRKYKRFSR</sequence>
<feature type="compositionally biased region" description="Polar residues" evidence="1">
    <location>
        <begin position="49"/>
        <end position="67"/>
    </location>
</feature>
<feature type="compositionally biased region" description="Polar residues" evidence="1">
    <location>
        <begin position="17"/>
        <end position="28"/>
    </location>
</feature>
<dbReference type="AlphaFoldDB" id="A0A8S3UWR2"/>
<protein>
    <submittedName>
        <fullName evidence="2">Uncharacterized protein</fullName>
    </submittedName>
</protein>
<proteinExistence type="predicted"/>